<dbReference type="GO" id="GO:0008703">
    <property type="term" value="F:5-amino-6-(5-phosphoribosylamino)uracil reductase activity"/>
    <property type="evidence" value="ECO:0007669"/>
    <property type="project" value="InterPro"/>
</dbReference>
<comment type="caution">
    <text evidence="5">The sequence shown here is derived from an EMBL/GenBank/DDBJ whole genome shotgun (WGS) entry which is preliminary data.</text>
</comment>
<name>A0A7X3LX01_9HYPH</name>
<dbReference type="InterPro" id="IPR002734">
    <property type="entry name" value="RibDG_C"/>
</dbReference>
<dbReference type="SUPFAM" id="SSF53597">
    <property type="entry name" value="Dihydrofolate reductase-like"/>
    <property type="match status" value="1"/>
</dbReference>
<dbReference type="Pfam" id="PF01872">
    <property type="entry name" value="RibD_C"/>
    <property type="match status" value="1"/>
</dbReference>
<keyword evidence="2" id="KW-0521">NADP</keyword>
<evidence type="ECO:0000256" key="2">
    <source>
        <dbReference type="ARBA" id="ARBA00022857"/>
    </source>
</evidence>
<dbReference type="InterPro" id="IPR050765">
    <property type="entry name" value="Riboflavin_Biosynth_HTPR"/>
</dbReference>
<evidence type="ECO:0000313" key="6">
    <source>
        <dbReference type="Proteomes" id="UP000433101"/>
    </source>
</evidence>
<dbReference type="InterPro" id="IPR024072">
    <property type="entry name" value="DHFR-like_dom_sf"/>
</dbReference>
<organism evidence="5 6">
    <name type="scientific">Stappia sediminis</name>
    <dbReference type="NCBI Taxonomy" id="2692190"/>
    <lineage>
        <taxon>Bacteria</taxon>
        <taxon>Pseudomonadati</taxon>
        <taxon>Pseudomonadota</taxon>
        <taxon>Alphaproteobacteria</taxon>
        <taxon>Hyphomicrobiales</taxon>
        <taxon>Stappiaceae</taxon>
        <taxon>Stappia</taxon>
    </lineage>
</organism>
<feature type="domain" description="Bacterial bifunctional deaminase-reductase C-terminal" evidence="4">
    <location>
        <begin position="56"/>
        <end position="231"/>
    </location>
</feature>
<keyword evidence="6" id="KW-1185">Reference proteome</keyword>
<dbReference type="Gene3D" id="3.40.430.10">
    <property type="entry name" value="Dihydrofolate Reductase, subunit A"/>
    <property type="match status" value="1"/>
</dbReference>
<dbReference type="PANTHER" id="PTHR38011">
    <property type="entry name" value="DIHYDROFOLATE REDUCTASE FAMILY PROTEIN (AFU_ORTHOLOGUE AFUA_8G06820)"/>
    <property type="match status" value="1"/>
</dbReference>
<evidence type="ECO:0000256" key="1">
    <source>
        <dbReference type="ARBA" id="ARBA00005104"/>
    </source>
</evidence>
<dbReference type="PANTHER" id="PTHR38011:SF7">
    <property type="entry name" value="2,5-DIAMINO-6-RIBOSYLAMINO-4(3H)-PYRIMIDINONE 5'-PHOSPHATE REDUCTASE"/>
    <property type="match status" value="1"/>
</dbReference>
<gene>
    <name evidence="5" type="ORF">GR183_16950</name>
</gene>
<dbReference type="Proteomes" id="UP000433101">
    <property type="component" value="Unassembled WGS sequence"/>
</dbReference>
<sequence>MEGSFPASSSSREIADDGWSDVLAAFENGGGELPDQWQALFQPLLNVSARPLMVGQLGQSLDGRIATVTGHSKYINGDSCLAHLHRLRAVCDAVVVGVGTALYDRPRLTVRRVAGRNPARIVIDPRGRLHDWSSLCTGDARCILITGPDARPEVPDNVEVFRLSLAGEGFDPEAIRALLAEQGFRRVLIEGGGATISRFLTNGSLDRLHLLIAPIIIGAGPTGLQLPPIETIDEAVRPRTTIHRLGEEVLIDCDFSGCRPIGGSA</sequence>
<dbReference type="EMBL" id="WUMV01000008">
    <property type="protein sequence ID" value="MXN66607.1"/>
    <property type="molecule type" value="Genomic_DNA"/>
</dbReference>
<protein>
    <submittedName>
        <fullName evidence="5">Riboflavin deaminase</fullName>
    </submittedName>
</protein>
<evidence type="ECO:0000313" key="5">
    <source>
        <dbReference type="EMBL" id="MXN66607.1"/>
    </source>
</evidence>
<keyword evidence="3" id="KW-0560">Oxidoreductase</keyword>
<reference evidence="5 6" key="1">
    <citation type="submission" date="2019-12" db="EMBL/GenBank/DDBJ databases">
        <authorList>
            <person name="Li M."/>
        </authorList>
    </citation>
    <scope>NUCLEOTIDE SEQUENCE [LARGE SCALE GENOMIC DNA]</scope>
    <source>
        <strain evidence="5 6">GBMRC 2046</strain>
    </source>
</reference>
<dbReference type="AlphaFoldDB" id="A0A7X3LX01"/>
<accession>A0A7X3LX01</accession>
<evidence type="ECO:0000259" key="4">
    <source>
        <dbReference type="Pfam" id="PF01872"/>
    </source>
</evidence>
<proteinExistence type="predicted"/>
<comment type="pathway">
    <text evidence="1">Cofactor biosynthesis; riboflavin biosynthesis.</text>
</comment>
<evidence type="ECO:0000256" key="3">
    <source>
        <dbReference type="ARBA" id="ARBA00023002"/>
    </source>
</evidence>
<dbReference type="GO" id="GO:0009231">
    <property type="term" value="P:riboflavin biosynthetic process"/>
    <property type="evidence" value="ECO:0007669"/>
    <property type="project" value="InterPro"/>
</dbReference>